<name>A0A9P7ZXL8_MORAP</name>
<protein>
    <recommendedName>
        <fullName evidence="4">Crinkler effector protein N-terminal domain-containing protein</fullName>
    </recommendedName>
</protein>
<gene>
    <name evidence="5" type="ORF">KVV02_003139</name>
</gene>
<evidence type="ECO:0000256" key="2">
    <source>
        <dbReference type="ARBA" id="ARBA00004613"/>
    </source>
</evidence>
<feature type="domain" description="Crinkler effector protein N-terminal" evidence="4">
    <location>
        <begin position="37"/>
        <end position="143"/>
    </location>
</feature>
<reference evidence="5" key="1">
    <citation type="submission" date="2021-07" db="EMBL/GenBank/DDBJ databases">
        <title>Draft genome of Mortierella alpina, strain LL118, isolated from an aspen leaf litter sample.</title>
        <authorList>
            <person name="Yang S."/>
            <person name="Vinatzer B.A."/>
        </authorList>
    </citation>
    <scope>NUCLEOTIDE SEQUENCE</scope>
    <source>
        <strain evidence="5">LL118</strain>
    </source>
</reference>
<dbReference type="EMBL" id="JAIFTL010000415">
    <property type="protein sequence ID" value="KAG9319595.1"/>
    <property type="molecule type" value="Genomic_DNA"/>
</dbReference>
<evidence type="ECO:0000256" key="3">
    <source>
        <dbReference type="ARBA" id="ARBA00022525"/>
    </source>
</evidence>
<evidence type="ECO:0000313" key="6">
    <source>
        <dbReference type="Proteomes" id="UP000717515"/>
    </source>
</evidence>
<organism evidence="5 6">
    <name type="scientific">Mortierella alpina</name>
    <name type="common">Oleaginous fungus</name>
    <name type="synonym">Mortierella renispora</name>
    <dbReference type="NCBI Taxonomy" id="64518"/>
    <lineage>
        <taxon>Eukaryota</taxon>
        <taxon>Fungi</taxon>
        <taxon>Fungi incertae sedis</taxon>
        <taxon>Mucoromycota</taxon>
        <taxon>Mortierellomycotina</taxon>
        <taxon>Mortierellomycetes</taxon>
        <taxon>Mortierellales</taxon>
        <taxon>Mortierellaceae</taxon>
        <taxon>Mortierella</taxon>
    </lineage>
</organism>
<comment type="subcellular location">
    <subcellularLocation>
        <location evidence="1">Host cell</location>
    </subcellularLocation>
    <subcellularLocation>
        <location evidence="2">Secreted</location>
    </subcellularLocation>
</comment>
<evidence type="ECO:0000256" key="1">
    <source>
        <dbReference type="ARBA" id="ARBA00004340"/>
    </source>
</evidence>
<proteinExistence type="predicted"/>
<sequence length="469" mass="52340">MPKIILSISKNKGKGKNGASTSHSMAAGTSSRPVADITLHCVFDGESSSKSFKVSLPLTADVGDLKDAIKDKNSPEFDFKAAYRLLLWKVLIPLPQVHNDTASHVCLDEILKKEKKLLERPSRKISSVFGIHPDDSSIHVVVQRPPPGIAFLIPGNETTKKMKMSLLPREVVLIRYDKRAIAAVGLSGKAVVSGRQNLSRLNNNEKVAHLAEIGDVGETETFDSLSSTASLLRITSANIEALDKNSAPNITIFPVIETADLYVRQAYKDLYNIIHGRIQGDDYQDPEILSRIIVARTSGISKSAFLVHFAVRLLAECADDKPPILIFHTKRSNKQPQNPTLDRAKTIISASPKTLKAEINYKDIDKKLGGVPRYVLEKPWSVLKYMPRDSIDNDREKLTKVAKKSAIQRVDEALDSVKDPMVLLQYFAQGREALEFSNRLLHRWPSNEDHDEYRLEWALASIRDRLLIN</sequence>
<dbReference type="GO" id="GO:0043657">
    <property type="term" value="C:host cell"/>
    <property type="evidence" value="ECO:0007669"/>
    <property type="project" value="UniProtKB-SubCell"/>
</dbReference>
<keyword evidence="3" id="KW-0964">Secreted</keyword>
<dbReference type="Pfam" id="PF20147">
    <property type="entry name" value="Crinkler"/>
    <property type="match status" value="1"/>
</dbReference>
<dbReference type="GO" id="GO:0005576">
    <property type="term" value="C:extracellular region"/>
    <property type="evidence" value="ECO:0007669"/>
    <property type="project" value="UniProtKB-SubCell"/>
</dbReference>
<dbReference type="AlphaFoldDB" id="A0A9P7ZXL8"/>
<evidence type="ECO:0000259" key="4">
    <source>
        <dbReference type="Pfam" id="PF20147"/>
    </source>
</evidence>
<dbReference type="Proteomes" id="UP000717515">
    <property type="component" value="Unassembled WGS sequence"/>
</dbReference>
<dbReference type="InterPro" id="IPR045379">
    <property type="entry name" value="Crinkler_N"/>
</dbReference>
<comment type="caution">
    <text evidence="5">The sequence shown here is derived from an EMBL/GenBank/DDBJ whole genome shotgun (WGS) entry which is preliminary data.</text>
</comment>
<evidence type="ECO:0000313" key="5">
    <source>
        <dbReference type="EMBL" id="KAG9319595.1"/>
    </source>
</evidence>
<accession>A0A9P7ZXL8</accession>